<dbReference type="InterPro" id="IPR018060">
    <property type="entry name" value="HTH_AraC"/>
</dbReference>
<evidence type="ECO:0000259" key="4">
    <source>
        <dbReference type="PROSITE" id="PS01124"/>
    </source>
</evidence>
<dbReference type="GO" id="GO:0003700">
    <property type="term" value="F:DNA-binding transcription factor activity"/>
    <property type="evidence" value="ECO:0007669"/>
    <property type="project" value="InterPro"/>
</dbReference>
<dbReference type="SUPFAM" id="SSF55136">
    <property type="entry name" value="Probable bacterial effector-binding domain"/>
    <property type="match status" value="1"/>
</dbReference>
<dbReference type="SMART" id="SM00342">
    <property type="entry name" value="HTH_ARAC"/>
    <property type="match status" value="1"/>
</dbReference>
<dbReference type="GO" id="GO:0043565">
    <property type="term" value="F:sequence-specific DNA binding"/>
    <property type="evidence" value="ECO:0007669"/>
    <property type="project" value="InterPro"/>
</dbReference>
<keyword evidence="2" id="KW-0238">DNA-binding</keyword>
<proteinExistence type="predicted"/>
<sequence>MYSKEIIKVIEYIETNLFEELELEQLSVVAGYSKYHFARLFKEATGESIISMIKRLRLEKSAKDLFHLNTPVTEIGLNVGYWTPSSYNKAFKQKFKQSPSLFRETSKQTFHTIARKYDLSVEIIERKPQRTLSYRAIGDYKESSYVAWNALINILDTFQKESNEFISTKHTNCYGLAFDIPTITDENLLRYEGCVEVSDELDFTMFEIYHREIPGGTYAKVTFQGDYDDIYDVWVWFYGWVQKNQYKLANFPPLECYLDDPREVMKELPPQPTTELLLLLEP</sequence>
<dbReference type="Gene3D" id="3.20.80.10">
    <property type="entry name" value="Regulatory factor, effector binding domain"/>
    <property type="match status" value="1"/>
</dbReference>
<dbReference type="SUPFAM" id="SSF46689">
    <property type="entry name" value="Homeodomain-like"/>
    <property type="match status" value="2"/>
</dbReference>
<dbReference type="Gene3D" id="1.10.10.60">
    <property type="entry name" value="Homeodomain-like"/>
    <property type="match status" value="2"/>
</dbReference>
<gene>
    <name evidence="5" type="ORF">HELGO_WM486</name>
</gene>
<protein>
    <submittedName>
        <fullName evidence="5">DNA gyrase inhibitor</fullName>
    </submittedName>
</protein>
<feature type="domain" description="HTH araC/xylS-type" evidence="4">
    <location>
        <begin position="7"/>
        <end position="105"/>
    </location>
</feature>
<dbReference type="PROSITE" id="PS00041">
    <property type="entry name" value="HTH_ARAC_FAMILY_1"/>
    <property type="match status" value="1"/>
</dbReference>
<dbReference type="InterPro" id="IPR009057">
    <property type="entry name" value="Homeodomain-like_sf"/>
</dbReference>
<dbReference type="PROSITE" id="PS01124">
    <property type="entry name" value="HTH_ARAC_FAMILY_2"/>
    <property type="match status" value="1"/>
</dbReference>
<evidence type="ECO:0000256" key="1">
    <source>
        <dbReference type="ARBA" id="ARBA00023015"/>
    </source>
</evidence>
<reference evidence="5" key="1">
    <citation type="submission" date="2020-01" db="EMBL/GenBank/DDBJ databases">
        <authorList>
            <person name="Meier V. D."/>
            <person name="Meier V D."/>
        </authorList>
    </citation>
    <scope>NUCLEOTIDE SEQUENCE</scope>
    <source>
        <strain evidence="5">HLG_WM_MAG_01</strain>
    </source>
</reference>
<accession>A0A6S6TV84</accession>
<organism evidence="5">
    <name type="scientific">uncultured Sulfurovum sp</name>
    <dbReference type="NCBI Taxonomy" id="269237"/>
    <lineage>
        <taxon>Bacteria</taxon>
        <taxon>Pseudomonadati</taxon>
        <taxon>Campylobacterota</taxon>
        <taxon>Epsilonproteobacteria</taxon>
        <taxon>Campylobacterales</taxon>
        <taxon>Sulfurovaceae</taxon>
        <taxon>Sulfurovum</taxon>
        <taxon>environmental samples</taxon>
    </lineage>
</organism>
<dbReference type="InterPro" id="IPR010499">
    <property type="entry name" value="AraC_E-bd"/>
</dbReference>
<keyword evidence="3" id="KW-0804">Transcription</keyword>
<dbReference type="PANTHER" id="PTHR40055">
    <property type="entry name" value="TRANSCRIPTIONAL REGULATOR YGIV-RELATED"/>
    <property type="match status" value="1"/>
</dbReference>
<dbReference type="InterPro" id="IPR011256">
    <property type="entry name" value="Reg_factor_effector_dom_sf"/>
</dbReference>
<dbReference type="InterPro" id="IPR029442">
    <property type="entry name" value="GyrI-like"/>
</dbReference>
<dbReference type="Pfam" id="PF06445">
    <property type="entry name" value="GyrI-like"/>
    <property type="match status" value="1"/>
</dbReference>
<keyword evidence="1" id="KW-0805">Transcription regulation</keyword>
<evidence type="ECO:0000256" key="2">
    <source>
        <dbReference type="ARBA" id="ARBA00023125"/>
    </source>
</evidence>
<name>A0A6S6TV84_9BACT</name>
<dbReference type="InterPro" id="IPR050908">
    <property type="entry name" value="SmbC-like"/>
</dbReference>
<dbReference type="Pfam" id="PF12833">
    <property type="entry name" value="HTH_18"/>
    <property type="match status" value="1"/>
</dbReference>
<dbReference type="InterPro" id="IPR018062">
    <property type="entry name" value="HTH_AraC-typ_CS"/>
</dbReference>
<dbReference type="EMBL" id="CACVAS010000107">
    <property type="protein sequence ID" value="CAA6819036.1"/>
    <property type="molecule type" value="Genomic_DNA"/>
</dbReference>
<evidence type="ECO:0000256" key="3">
    <source>
        <dbReference type="ARBA" id="ARBA00023163"/>
    </source>
</evidence>
<dbReference type="PANTHER" id="PTHR40055:SF1">
    <property type="entry name" value="TRANSCRIPTIONAL REGULATOR YGIV-RELATED"/>
    <property type="match status" value="1"/>
</dbReference>
<dbReference type="AlphaFoldDB" id="A0A6S6TV84"/>
<evidence type="ECO:0000313" key="5">
    <source>
        <dbReference type="EMBL" id="CAA6819036.1"/>
    </source>
</evidence>
<dbReference type="SMART" id="SM00871">
    <property type="entry name" value="AraC_E_bind"/>
    <property type="match status" value="1"/>
</dbReference>